<protein>
    <submittedName>
        <fullName evidence="1">Nucleic acid-binding</fullName>
    </submittedName>
</protein>
<evidence type="ECO:0000313" key="1">
    <source>
        <dbReference type="EMBL" id="KAL2550916.1"/>
    </source>
</evidence>
<proteinExistence type="predicted"/>
<dbReference type="AlphaFoldDB" id="A0ABD1WMK0"/>
<sequence length="107" mass="12295">MGGQRFESLRTRKKSSLEPNLQWTVHKLTAHGIAPRRKACRGKSVVVTVFMDEEVGSFGVLTTVIAIESDQNWWYLSCKRCPKKVSLIGRRFYCQKCDKYDNTGIPR</sequence>
<accession>A0ABD1WMK0</accession>
<dbReference type="EMBL" id="JBFOLJ010000003">
    <property type="protein sequence ID" value="KAL2550916.1"/>
    <property type="molecule type" value="Genomic_DNA"/>
</dbReference>
<dbReference type="Gene3D" id="2.40.50.140">
    <property type="entry name" value="Nucleic acid-binding proteins"/>
    <property type="match status" value="1"/>
</dbReference>
<dbReference type="Proteomes" id="UP001604277">
    <property type="component" value="Unassembled WGS sequence"/>
</dbReference>
<gene>
    <name evidence="1" type="ORF">Fot_12446</name>
</gene>
<dbReference type="SUPFAM" id="SSF50249">
    <property type="entry name" value="Nucleic acid-binding proteins"/>
    <property type="match status" value="1"/>
</dbReference>
<organism evidence="1 2">
    <name type="scientific">Forsythia ovata</name>
    <dbReference type="NCBI Taxonomy" id="205694"/>
    <lineage>
        <taxon>Eukaryota</taxon>
        <taxon>Viridiplantae</taxon>
        <taxon>Streptophyta</taxon>
        <taxon>Embryophyta</taxon>
        <taxon>Tracheophyta</taxon>
        <taxon>Spermatophyta</taxon>
        <taxon>Magnoliopsida</taxon>
        <taxon>eudicotyledons</taxon>
        <taxon>Gunneridae</taxon>
        <taxon>Pentapetalae</taxon>
        <taxon>asterids</taxon>
        <taxon>lamiids</taxon>
        <taxon>Lamiales</taxon>
        <taxon>Oleaceae</taxon>
        <taxon>Forsythieae</taxon>
        <taxon>Forsythia</taxon>
    </lineage>
</organism>
<reference evidence="2" key="1">
    <citation type="submission" date="2024-07" db="EMBL/GenBank/DDBJ databases">
        <title>Two chromosome-level genome assemblies of Korean endemic species Abeliophyllum distichum and Forsythia ovata (Oleaceae).</title>
        <authorList>
            <person name="Jang H."/>
        </authorList>
    </citation>
    <scope>NUCLEOTIDE SEQUENCE [LARGE SCALE GENOMIC DNA]</scope>
</reference>
<name>A0ABD1WMK0_9LAMI</name>
<dbReference type="InterPro" id="IPR012340">
    <property type="entry name" value="NA-bd_OB-fold"/>
</dbReference>
<keyword evidence="2" id="KW-1185">Reference proteome</keyword>
<evidence type="ECO:0000313" key="2">
    <source>
        <dbReference type="Proteomes" id="UP001604277"/>
    </source>
</evidence>
<comment type="caution">
    <text evidence="1">The sequence shown here is derived from an EMBL/GenBank/DDBJ whole genome shotgun (WGS) entry which is preliminary data.</text>
</comment>